<proteinExistence type="predicted"/>
<feature type="chain" id="PRO_5011623396" description="Lipoprotein" evidence="1">
    <location>
        <begin position="25"/>
        <end position="181"/>
    </location>
</feature>
<keyword evidence="3" id="KW-1185">Reference proteome</keyword>
<evidence type="ECO:0000256" key="1">
    <source>
        <dbReference type="SAM" id="SignalP"/>
    </source>
</evidence>
<dbReference type="Proteomes" id="UP000199181">
    <property type="component" value="Unassembled WGS sequence"/>
</dbReference>
<organism evidence="2 3">
    <name type="scientific">Stigmatella erecta</name>
    <dbReference type="NCBI Taxonomy" id="83460"/>
    <lineage>
        <taxon>Bacteria</taxon>
        <taxon>Pseudomonadati</taxon>
        <taxon>Myxococcota</taxon>
        <taxon>Myxococcia</taxon>
        <taxon>Myxococcales</taxon>
        <taxon>Cystobacterineae</taxon>
        <taxon>Archangiaceae</taxon>
        <taxon>Stigmatella</taxon>
    </lineage>
</organism>
<name>A0A1I0KMN6_9BACT</name>
<protein>
    <recommendedName>
        <fullName evidence="4">Lipoprotein</fullName>
    </recommendedName>
</protein>
<sequence>MMATPPRPLLLAAVAAVLLTSCHAGHNKGQPPANAAEAVAPPLASGECEGIPVVEAASVFAAPEGSGGTRPQAGQVVAIDGTPLAGLVCTQMGCAEKCCNNTCGSVEGCPFTLATEQGNLCLSHKDFACGGTDCSPWCRPFSLTEERRYRFVGTLAYPAPGQEAASGNGATLQVQKVCQTQ</sequence>
<evidence type="ECO:0000313" key="3">
    <source>
        <dbReference type="Proteomes" id="UP000199181"/>
    </source>
</evidence>
<evidence type="ECO:0008006" key="4">
    <source>
        <dbReference type="Google" id="ProtNLM"/>
    </source>
</evidence>
<keyword evidence="1" id="KW-0732">Signal</keyword>
<accession>A0A1I0KMN6</accession>
<gene>
    <name evidence="2" type="ORF">SAMN05443639_11287</name>
</gene>
<dbReference type="PROSITE" id="PS51257">
    <property type="entry name" value="PROKAR_LIPOPROTEIN"/>
    <property type="match status" value="1"/>
</dbReference>
<evidence type="ECO:0000313" key="2">
    <source>
        <dbReference type="EMBL" id="SEU26379.1"/>
    </source>
</evidence>
<feature type="signal peptide" evidence="1">
    <location>
        <begin position="1"/>
        <end position="24"/>
    </location>
</feature>
<dbReference type="AlphaFoldDB" id="A0A1I0KMN6"/>
<dbReference type="EMBL" id="FOIJ01000012">
    <property type="protein sequence ID" value="SEU26379.1"/>
    <property type="molecule type" value="Genomic_DNA"/>
</dbReference>
<dbReference type="RefSeq" id="WP_093523821.1">
    <property type="nucleotide sequence ID" value="NZ_FOIJ01000012.1"/>
</dbReference>
<reference evidence="3" key="1">
    <citation type="submission" date="2016-10" db="EMBL/GenBank/DDBJ databases">
        <authorList>
            <person name="Varghese N."/>
            <person name="Submissions S."/>
        </authorList>
    </citation>
    <scope>NUCLEOTIDE SEQUENCE [LARGE SCALE GENOMIC DNA]</scope>
    <source>
        <strain evidence="3">DSM 16858</strain>
    </source>
</reference>